<protein>
    <recommendedName>
        <fullName evidence="1">Ubiquitin-like domain-containing protein</fullName>
    </recommendedName>
</protein>
<dbReference type="EMBL" id="JAAALK010000283">
    <property type="protein sequence ID" value="KAG8076736.1"/>
    <property type="molecule type" value="Genomic_DNA"/>
</dbReference>
<sequence>MDLTFVIPANGVPGGGYCMTVQIASLDTVGEIKEKMYRCCGIPVISQRLFFQGQELADDHRDTEYYSIVHGSRVLLDIPWPEAARFWTEWRANAPKEVVHVTATLVTSHGRKVSVFSSRDEIVADLKGRIHHAAEKIAPSPPPERMAARCGSEVLNDRWPLGAYVEHNSGVVELTITDRNDAAAAGQGCSKKRNNEQPTPWEWEEYSSGYEDADDGDRILIEVRVGQGTRGTFMSHVWPTSIVRELRRRLIDYEGDPTLPLLAGGDYHLELHGEAMDESLSMEAHGVQAMDVIVVFPGRAPPVSGSDSDLDF</sequence>
<dbReference type="Proteomes" id="UP000729402">
    <property type="component" value="Unassembled WGS sequence"/>
</dbReference>
<dbReference type="GO" id="GO:0070628">
    <property type="term" value="F:proteasome binding"/>
    <property type="evidence" value="ECO:0007669"/>
    <property type="project" value="TreeGrafter"/>
</dbReference>
<dbReference type="GO" id="GO:0005829">
    <property type="term" value="C:cytosol"/>
    <property type="evidence" value="ECO:0007669"/>
    <property type="project" value="TreeGrafter"/>
</dbReference>
<comment type="caution">
    <text evidence="2">The sequence shown here is derived from an EMBL/GenBank/DDBJ whole genome shotgun (WGS) entry which is preliminary data.</text>
</comment>
<dbReference type="CDD" id="cd17039">
    <property type="entry name" value="Ubl_ubiquitin_like"/>
    <property type="match status" value="1"/>
</dbReference>
<dbReference type="InterPro" id="IPR000626">
    <property type="entry name" value="Ubiquitin-like_dom"/>
</dbReference>
<dbReference type="OrthoDB" id="688568at2759"/>
<dbReference type="AlphaFoldDB" id="A0A8J5SI14"/>
<gene>
    <name evidence="2" type="ORF">GUJ93_ZPchr0006g41407</name>
</gene>
<reference evidence="2" key="1">
    <citation type="journal article" date="2021" name="bioRxiv">
        <title>Whole Genome Assembly and Annotation of Northern Wild Rice, Zizania palustris L., Supports a Whole Genome Duplication in the Zizania Genus.</title>
        <authorList>
            <person name="Haas M."/>
            <person name="Kono T."/>
            <person name="Macchietto M."/>
            <person name="Millas R."/>
            <person name="McGilp L."/>
            <person name="Shao M."/>
            <person name="Duquette J."/>
            <person name="Hirsch C.N."/>
            <person name="Kimball J."/>
        </authorList>
    </citation>
    <scope>NUCLEOTIDE SEQUENCE</scope>
    <source>
        <tissue evidence="2">Fresh leaf tissue</tissue>
    </source>
</reference>
<feature type="domain" description="Ubiquitin-like" evidence="1">
    <location>
        <begin position="1"/>
        <end position="76"/>
    </location>
</feature>
<organism evidence="2 3">
    <name type="scientific">Zizania palustris</name>
    <name type="common">Northern wild rice</name>
    <dbReference type="NCBI Taxonomy" id="103762"/>
    <lineage>
        <taxon>Eukaryota</taxon>
        <taxon>Viridiplantae</taxon>
        <taxon>Streptophyta</taxon>
        <taxon>Embryophyta</taxon>
        <taxon>Tracheophyta</taxon>
        <taxon>Spermatophyta</taxon>
        <taxon>Magnoliopsida</taxon>
        <taxon>Liliopsida</taxon>
        <taxon>Poales</taxon>
        <taxon>Poaceae</taxon>
        <taxon>BOP clade</taxon>
        <taxon>Oryzoideae</taxon>
        <taxon>Oryzeae</taxon>
        <taxon>Zizaniinae</taxon>
        <taxon>Zizania</taxon>
    </lineage>
</organism>
<proteinExistence type="predicted"/>
<dbReference type="GO" id="GO:0031593">
    <property type="term" value="F:polyubiquitin modification-dependent protein binding"/>
    <property type="evidence" value="ECO:0007669"/>
    <property type="project" value="TreeGrafter"/>
</dbReference>
<name>A0A8J5SI14_ZIZPA</name>
<evidence type="ECO:0000313" key="3">
    <source>
        <dbReference type="Proteomes" id="UP000729402"/>
    </source>
</evidence>
<evidence type="ECO:0000313" key="2">
    <source>
        <dbReference type="EMBL" id="KAG8076736.1"/>
    </source>
</evidence>
<dbReference type="PANTHER" id="PTHR10621">
    <property type="entry name" value="UV EXCISION REPAIR PROTEIN RAD23"/>
    <property type="match status" value="1"/>
</dbReference>
<reference evidence="2" key="2">
    <citation type="submission" date="2021-02" db="EMBL/GenBank/DDBJ databases">
        <authorList>
            <person name="Kimball J.A."/>
            <person name="Haas M.W."/>
            <person name="Macchietto M."/>
            <person name="Kono T."/>
            <person name="Duquette J."/>
            <person name="Shao M."/>
        </authorList>
    </citation>
    <scope>NUCLEOTIDE SEQUENCE</scope>
    <source>
        <tissue evidence="2">Fresh leaf tissue</tissue>
    </source>
</reference>
<dbReference type="GO" id="GO:0043130">
    <property type="term" value="F:ubiquitin binding"/>
    <property type="evidence" value="ECO:0007669"/>
    <property type="project" value="TreeGrafter"/>
</dbReference>
<dbReference type="GO" id="GO:0005654">
    <property type="term" value="C:nucleoplasm"/>
    <property type="evidence" value="ECO:0007669"/>
    <property type="project" value="TreeGrafter"/>
</dbReference>
<dbReference type="GO" id="GO:0043161">
    <property type="term" value="P:proteasome-mediated ubiquitin-dependent protein catabolic process"/>
    <property type="evidence" value="ECO:0007669"/>
    <property type="project" value="TreeGrafter"/>
</dbReference>
<accession>A0A8J5SI14</accession>
<dbReference type="PROSITE" id="PS50053">
    <property type="entry name" value="UBIQUITIN_2"/>
    <property type="match status" value="1"/>
</dbReference>
<dbReference type="SMART" id="SM00213">
    <property type="entry name" value="UBQ"/>
    <property type="match status" value="2"/>
</dbReference>
<evidence type="ECO:0000259" key="1">
    <source>
        <dbReference type="PROSITE" id="PS50053"/>
    </source>
</evidence>
<keyword evidence="3" id="KW-1185">Reference proteome</keyword>
<dbReference type="Pfam" id="PF00240">
    <property type="entry name" value="ubiquitin"/>
    <property type="match status" value="1"/>
</dbReference>
<dbReference type="PANTHER" id="PTHR10621:SF38">
    <property type="entry name" value="UBIQUITIN DOMAIN-CONTAINING PROTEIN 7SL RNA1-RELATED"/>
    <property type="match status" value="1"/>
</dbReference>